<feature type="transmembrane region" description="Helical" evidence="10">
    <location>
        <begin position="111"/>
        <end position="132"/>
    </location>
</feature>
<evidence type="ECO:0000256" key="5">
    <source>
        <dbReference type="ARBA" id="ARBA00022989"/>
    </source>
</evidence>
<gene>
    <name evidence="10 11" type="primary">plsY</name>
    <name evidence="11" type="ORF">DIZ78_15885</name>
</gene>
<reference evidence="11 12" key="1">
    <citation type="journal article" date="2018" name="ISME J.">
        <title>Endosymbiont genomes yield clues of tubeworm success.</title>
        <authorList>
            <person name="Li Y."/>
            <person name="Liles M.R."/>
            <person name="Halanych K.M."/>
        </authorList>
    </citation>
    <scope>NUCLEOTIDE SEQUENCE [LARGE SCALE GENOMIC DNA]</scope>
    <source>
        <strain evidence="11">A1462</strain>
    </source>
</reference>
<dbReference type="InterPro" id="IPR003811">
    <property type="entry name" value="G3P_acylTferase_PlsY"/>
</dbReference>
<evidence type="ECO:0000313" key="11">
    <source>
        <dbReference type="EMBL" id="RDH81927.1"/>
    </source>
</evidence>
<keyword evidence="11" id="KW-0012">Acyltransferase</keyword>
<evidence type="ECO:0000256" key="3">
    <source>
        <dbReference type="ARBA" id="ARBA00022679"/>
    </source>
</evidence>
<proteinExistence type="inferred from homology"/>
<feature type="transmembrane region" description="Helical" evidence="10">
    <location>
        <begin position="138"/>
        <end position="158"/>
    </location>
</feature>
<keyword evidence="6 10" id="KW-0443">Lipid metabolism</keyword>
<evidence type="ECO:0000256" key="9">
    <source>
        <dbReference type="ARBA" id="ARBA00023264"/>
    </source>
</evidence>
<comment type="subcellular location">
    <subcellularLocation>
        <location evidence="10">Cell membrane</location>
        <topology evidence="10">Multi-pass membrane protein</topology>
    </subcellularLocation>
</comment>
<dbReference type="UniPathway" id="UPA00085"/>
<keyword evidence="9 10" id="KW-1208">Phospholipid metabolism</keyword>
<keyword evidence="3 10" id="KW-0808">Transferase</keyword>
<dbReference type="Proteomes" id="UP000254771">
    <property type="component" value="Unassembled WGS sequence"/>
</dbReference>
<comment type="caution">
    <text evidence="11">The sequence shown here is derived from an EMBL/GenBank/DDBJ whole genome shotgun (WGS) entry which is preliminary data.</text>
</comment>
<evidence type="ECO:0000256" key="10">
    <source>
        <dbReference type="HAMAP-Rule" id="MF_01043"/>
    </source>
</evidence>
<protein>
    <recommendedName>
        <fullName evidence="10">Glycerol-3-phosphate acyltransferase</fullName>
    </recommendedName>
    <alternativeName>
        <fullName evidence="10">Acyl-PO4 G3P acyltransferase</fullName>
    </alternativeName>
    <alternativeName>
        <fullName evidence="10">Acyl-phosphate--glycerol-3-phosphate acyltransferase</fullName>
    </alternativeName>
    <alternativeName>
        <fullName evidence="10">G3P acyltransferase</fullName>
        <shortName evidence="10">GPAT</shortName>
        <ecNumber evidence="10">2.3.1.275</ecNumber>
    </alternativeName>
    <alternativeName>
        <fullName evidence="10">Lysophosphatidic acid synthase</fullName>
        <shortName evidence="10">LPA synthase</shortName>
    </alternativeName>
</protein>
<keyword evidence="8 10" id="KW-0594">Phospholipid biosynthesis</keyword>
<dbReference type="Pfam" id="PF02660">
    <property type="entry name" value="G3P_acyltransf"/>
    <property type="match status" value="1"/>
</dbReference>
<dbReference type="GO" id="GO:0008654">
    <property type="term" value="P:phospholipid biosynthetic process"/>
    <property type="evidence" value="ECO:0007669"/>
    <property type="project" value="UniProtKB-UniRule"/>
</dbReference>
<comment type="function">
    <text evidence="10">Catalyzes the transfer of an acyl group from acyl-phosphate (acyl-PO(4)) to glycerol-3-phosphate (G3P) to form lysophosphatidic acid (LPA). This enzyme utilizes acyl-phosphate as fatty acyl donor, but not acyl-CoA or acyl-ACP.</text>
</comment>
<dbReference type="SMART" id="SM01207">
    <property type="entry name" value="G3P_acyltransf"/>
    <property type="match status" value="1"/>
</dbReference>
<keyword evidence="7 10" id="KW-0472">Membrane</keyword>
<organism evidence="11 12">
    <name type="scientific">endosymbiont of Escarpia spicata</name>
    <dbReference type="NCBI Taxonomy" id="2200908"/>
    <lineage>
        <taxon>Bacteria</taxon>
        <taxon>Pseudomonadati</taxon>
        <taxon>Pseudomonadota</taxon>
        <taxon>Gammaproteobacteria</taxon>
        <taxon>sulfur-oxidizing symbionts</taxon>
    </lineage>
</organism>
<dbReference type="PANTHER" id="PTHR30309">
    <property type="entry name" value="INNER MEMBRANE PROTEIN YGIH"/>
    <property type="match status" value="1"/>
</dbReference>
<evidence type="ECO:0000256" key="1">
    <source>
        <dbReference type="ARBA" id="ARBA00022475"/>
    </source>
</evidence>
<evidence type="ECO:0000256" key="4">
    <source>
        <dbReference type="ARBA" id="ARBA00022692"/>
    </source>
</evidence>
<sequence length="200" mass="21471">MIIEILLVLGAYLLGSISSAIIVCKLMRLPDPRTQGSNNPGATNVLRIGGKKAAAITLLGDMLKGLIPMLIAHLFTDSPLILALTAMAAFLGHLYPLFFGFQGGKGVATALGVQFGLHWAVGGSVALVWLFMAKVLNISSLAALVSMALAPVFVWYFWPAPELIAMQVVMSIILFWRHRSNIQNLLQGGEGKISKDQEAE</sequence>
<comment type="pathway">
    <text evidence="10">Lipid metabolism; phospholipid metabolism.</text>
</comment>
<comment type="similarity">
    <text evidence="10">Belongs to the PlsY family.</text>
</comment>
<comment type="subunit">
    <text evidence="10">Probably interacts with PlsX.</text>
</comment>
<dbReference type="AlphaFoldDB" id="A0A370DCA4"/>
<dbReference type="GO" id="GO:0043772">
    <property type="term" value="F:acyl-phosphate glycerol-3-phosphate acyltransferase activity"/>
    <property type="evidence" value="ECO:0007669"/>
    <property type="project" value="UniProtKB-UniRule"/>
</dbReference>
<evidence type="ECO:0000313" key="12">
    <source>
        <dbReference type="Proteomes" id="UP000254771"/>
    </source>
</evidence>
<evidence type="ECO:0000256" key="6">
    <source>
        <dbReference type="ARBA" id="ARBA00023098"/>
    </source>
</evidence>
<comment type="catalytic activity">
    <reaction evidence="10">
        <text>an acyl phosphate + sn-glycerol 3-phosphate = a 1-acyl-sn-glycero-3-phosphate + phosphate</text>
        <dbReference type="Rhea" id="RHEA:34075"/>
        <dbReference type="ChEBI" id="CHEBI:43474"/>
        <dbReference type="ChEBI" id="CHEBI:57597"/>
        <dbReference type="ChEBI" id="CHEBI:57970"/>
        <dbReference type="ChEBI" id="CHEBI:59918"/>
        <dbReference type="EC" id="2.3.1.275"/>
    </reaction>
</comment>
<accession>A0A370DCA4</accession>
<evidence type="ECO:0000256" key="8">
    <source>
        <dbReference type="ARBA" id="ARBA00023209"/>
    </source>
</evidence>
<keyword evidence="1 10" id="KW-1003">Cell membrane</keyword>
<feature type="transmembrane region" description="Helical" evidence="10">
    <location>
        <begin position="80"/>
        <end position="99"/>
    </location>
</feature>
<comment type="caution">
    <text evidence="10">Lacks conserved residue(s) required for the propagation of feature annotation.</text>
</comment>
<keyword evidence="12" id="KW-1185">Reference proteome</keyword>
<keyword evidence="4 10" id="KW-0812">Transmembrane</keyword>
<dbReference type="HAMAP" id="MF_01043">
    <property type="entry name" value="PlsY"/>
    <property type="match status" value="1"/>
</dbReference>
<dbReference type="PANTHER" id="PTHR30309:SF0">
    <property type="entry name" value="GLYCEROL-3-PHOSPHATE ACYLTRANSFERASE-RELATED"/>
    <property type="match status" value="1"/>
</dbReference>
<keyword evidence="5 10" id="KW-1133">Transmembrane helix</keyword>
<name>A0A370DCA4_9GAMM</name>
<evidence type="ECO:0000256" key="2">
    <source>
        <dbReference type="ARBA" id="ARBA00022516"/>
    </source>
</evidence>
<evidence type="ECO:0000256" key="7">
    <source>
        <dbReference type="ARBA" id="ARBA00023136"/>
    </source>
</evidence>
<keyword evidence="2 10" id="KW-0444">Lipid biosynthesis</keyword>
<dbReference type="EC" id="2.3.1.275" evidence="10"/>
<dbReference type="EMBL" id="QFXE01000021">
    <property type="protein sequence ID" value="RDH81927.1"/>
    <property type="molecule type" value="Genomic_DNA"/>
</dbReference>
<dbReference type="NCBIfam" id="TIGR00023">
    <property type="entry name" value="glycerol-3-phosphate 1-O-acyltransferase PlsY"/>
    <property type="match status" value="1"/>
</dbReference>
<dbReference type="GO" id="GO:0005886">
    <property type="term" value="C:plasma membrane"/>
    <property type="evidence" value="ECO:0007669"/>
    <property type="project" value="UniProtKB-SubCell"/>
</dbReference>